<reference evidence="2" key="1">
    <citation type="submission" date="2024-10" db="EMBL/GenBank/DDBJ databases">
        <authorList>
            <person name="Lesea H.P."/>
            <person name="Kuehl J.V."/>
            <person name="Chandonia J.-M."/>
        </authorList>
    </citation>
    <scope>NUCLEOTIDE SEQUENCE</scope>
    <source>
        <strain evidence="2">FW102-FHT14D07</strain>
    </source>
</reference>
<evidence type="ECO:0000313" key="2">
    <source>
        <dbReference type="EMBL" id="XIA19888.1"/>
    </source>
</evidence>
<proteinExistence type="predicted"/>
<protein>
    <submittedName>
        <fullName evidence="2">Multidrug transporter</fullName>
    </submittedName>
</protein>
<organism evidence="2">
    <name type="scientific">Rhodanobacter sp. FW102-FHT14D07</name>
    <dbReference type="NCBI Taxonomy" id="3351462"/>
    <lineage>
        <taxon>Bacteria</taxon>
        <taxon>Pseudomonadati</taxon>
        <taxon>Pseudomonadota</taxon>
        <taxon>Gammaproteobacteria</taxon>
        <taxon>Lysobacterales</taxon>
        <taxon>Rhodanobacteraceae</taxon>
        <taxon>Rhodanobacter</taxon>
    </lineage>
</organism>
<accession>A0AB74UZ83</accession>
<keyword evidence="1" id="KW-0812">Transmembrane</keyword>
<keyword evidence="1" id="KW-1133">Transmembrane helix</keyword>
<gene>
    <name evidence="2" type="ORF">ACFYG5_07115</name>
</gene>
<dbReference type="RefSeq" id="WP_395118469.1">
    <property type="nucleotide sequence ID" value="NZ_CP170721.1"/>
</dbReference>
<keyword evidence="1" id="KW-0472">Membrane</keyword>
<sequence length="375" mass="40311">MAQDPRTKSPHHHRHGAVVMIGQQRPHSRRTLVRVLLVIVAIALIALVIWGFIAGRKEAATEAQRESPVEAPLRVSTQNGASVVTLDAKTEQSNAIATAALARAPYQAQLHAYASVLDLTRLTDLSNSYLGARAQRDTAQAKLAASKMAYARAQGLYNDEQNVSLAQLQLAEAAFRTDQAALAAAQSQLRTLSDTAQQEWGSVLAQSIVDGSPLIRHLIERQQVLVQVTLPPGKTLPTPPTTASLQLDGNARTTITFVSIATRTDPRIQGVSFFYVAPASSALLTGMNVQALLPSGPTAEGVAVPGSAVVWWQDRAWVYLNAAPHAFVRTEIPTDQLAPGGGFIVKNLPRQSRIVVRGAQLLLSEEFRAQIQVGD</sequence>
<dbReference type="AlphaFoldDB" id="A0AB74UZ83"/>
<dbReference type="EMBL" id="CP170721">
    <property type="protein sequence ID" value="XIA19888.1"/>
    <property type="molecule type" value="Genomic_DNA"/>
</dbReference>
<evidence type="ECO:0000256" key="1">
    <source>
        <dbReference type="SAM" id="Phobius"/>
    </source>
</evidence>
<dbReference type="Gene3D" id="2.40.420.20">
    <property type="match status" value="1"/>
</dbReference>
<feature type="transmembrane region" description="Helical" evidence="1">
    <location>
        <begin position="32"/>
        <end position="53"/>
    </location>
</feature>
<name>A0AB74UZ83_9GAMM</name>